<sequence>MYVPVTANSRDRVRYENFGLVSRLLGSWLKGQHRCPCLAIYYLPSDQRKVAASNSSSNSSIRSNSNSNSKLTAAKVEMQGRRTASASSYST</sequence>
<name>A0ABD1ZY23_VESSQ</name>
<accession>A0ABD1ZY23</accession>
<dbReference type="AlphaFoldDB" id="A0ABD1ZY23"/>
<evidence type="ECO:0000256" key="1">
    <source>
        <dbReference type="SAM" id="MobiDB-lite"/>
    </source>
</evidence>
<feature type="compositionally biased region" description="Low complexity" evidence="1">
    <location>
        <begin position="53"/>
        <end position="69"/>
    </location>
</feature>
<gene>
    <name evidence="2" type="ORF">V1478_016964</name>
</gene>
<dbReference type="EMBL" id="JAUDFV010000158">
    <property type="protein sequence ID" value="KAL2713266.1"/>
    <property type="molecule type" value="Genomic_DNA"/>
</dbReference>
<reference evidence="2 3" key="1">
    <citation type="journal article" date="2024" name="Ann. Entomol. Soc. Am.">
        <title>Genomic analyses of the southern and eastern yellowjacket wasps (Hymenoptera: Vespidae) reveal evolutionary signatures of social life.</title>
        <authorList>
            <person name="Catto M.A."/>
            <person name="Caine P.B."/>
            <person name="Orr S.E."/>
            <person name="Hunt B.G."/>
            <person name="Goodisman M.A.D."/>
        </authorList>
    </citation>
    <scope>NUCLEOTIDE SEQUENCE [LARGE SCALE GENOMIC DNA]</scope>
    <source>
        <strain evidence="2">233</strain>
        <tissue evidence="2">Head and thorax</tissue>
    </source>
</reference>
<keyword evidence="3" id="KW-1185">Reference proteome</keyword>
<evidence type="ECO:0000313" key="2">
    <source>
        <dbReference type="EMBL" id="KAL2713266.1"/>
    </source>
</evidence>
<proteinExistence type="predicted"/>
<evidence type="ECO:0000313" key="3">
    <source>
        <dbReference type="Proteomes" id="UP001607302"/>
    </source>
</evidence>
<dbReference type="Proteomes" id="UP001607302">
    <property type="component" value="Unassembled WGS sequence"/>
</dbReference>
<organism evidence="2 3">
    <name type="scientific">Vespula squamosa</name>
    <name type="common">Southern yellow jacket</name>
    <name type="synonym">Wasp</name>
    <dbReference type="NCBI Taxonomy" id="30214"/>
    <lineage>
        <taxon>Eukaryota</taxon>
        <taxon>Metazoa</taxon>
        <taxon>Ecdysozoa</taxon>
        <taxon>Arthropoda</taxon>
        <taxon>Hexapoda</taxon>
        <taxon>Insecta</taxon>
        <taxon>Pterygota</taxon>
        <taxon>Neoptera</taxon>
        <taxon>Endopterygota</taxon>
        <taxon>Hymenoptera</taxon>
        <taxon>Apocrita</taxon>
        <taxon>Aculeata</taxon>
        <taxon>Vespoidea</taxon>
        <taxon>Vespidae</taxon>
        <taxon>Vespinae</taxon>
        <taxon>Vespula</taxon>
    </lineage>
</organism>
<protein>
    <submittedName>
        <fullName evidence="2">Uncharacterized protein</fullName>
    </submittedName>
</protein>
<comment type="caution">
    <text evidence="2">The sequence shown here is derived from an EMBL/GenBank/DDBJ whole genome shotgun (WGS) entry which is preliminary data.</text>
</comment>
<feature type="compositionally biased region" description="Polar residues" evidence="1">
    <location>
        <begin position="82"/>
        <end position="91"/>
    </location>
</feature>
<feature type="region of interest" description="Disordered" evidence="1">
    <location>
        <begin position="52"/>
        <end position="91"/>
    </location>
</feature>